<gene>
    <name evidence="2" type="ORF">ACN38_g3368</name>
</gene>
<protein>
    <submittedName>
        <fullName evidence="2">Uncharacterized protein</fullName>
    </submittedName>
</protein>
<evidence type="ECO:0000313" key="3">
    <source>
        <dbReference type="Proteomes" id="UP000037696"/>
    </source>
</evidence>
<proteinExistence type="predicted"/>
<comment type="caution">
    <text evidence="2">The sequence shown here is derived from an EMBL/GenBank/DDBJ whole genome shotgun (WGS) entry which is preliminary data.</text>
</comment>
<dbReference type="Proteomes" id="UP000037696">
    <property type="component" value="Unassembled WGS sequence"/>
</dbReference>
<reference evidence="2 3" key="1">
    <citation type="submission" date="2015-08" db="EMBL/GenBank/DDBJ databases">
        <title>Genome sequencing of Penicillium nordicum.</title>
        <authorList>
            <person name="Nguyen H.D."/>
            <person name="Seifert K.A."/>
        </authorList>
    </citation>
    <scope>NUCLEOTIDE SEQUENCE [LARGE SCALE GENOMIC DNA]</scope>
    <source>
        <strain evidence="2 3">DAOMC 185683</strain>
    </source>
</reference>
<name>A0A0M8P5M9_9EURO</name>
<accession>A0A0M8P5M9</accession>
<evidence type="ECO:0000256" key="1">
    <source>
        <dbReference type="SAM" id="MobiDB-lite"/>
    </source>
</evidence>
<evidence type="ECO:0000313" key="2">
    <source>
        <dbReference type="EMBL" id="KOS45638.1"/>
    </source>
</evidence>
<keyword evidence="3" id="KW-1185">Reference proteome</keyword>
<feature type="region of interest" description="Disordered" evidence="1">
    <location>
        <begin position="69"/>
        <end position="99"/>
    </location>
</feature>
<sequence length="99" mass="11232">MPERRQKCKNITKGRRKKRFPCVSQWTGEVFHSLRAKRTVGLITREFSPGMKVKYDCEVPLVVVENASNPKSRGRKSFPASANGLVRSSTPCEPKEPWG</sequence>
<dbReference type="EMBL" id="LHQQ01000040">
    <property type="protein sequence ID" value="KOS45638.1"/>
    <property type="molecule type" value="Genomic_DNA"/>
</dbReference>
<dbReference type="AlphaFoldDB" id="A0A0M8P5M9"/>
<organism evidence="2 3">
    <name type="scientific">Penicillium nordicum</name>
    <dbReference type="NCBI Taxonomy" id="229535"/>
    <lineage>
        <taxon>Eukaryota</taxon>
        <taxon>Fungi</taxon>
        <taxon>Dikarya</taxon>
        <taxon>Ascomycota</taxon>
        <taxon>Pezizomycotina</taxon>
        <taxon>Eurotiomycetes</taxon>
        <taxon>Eurotiomycetidae</taxon>
        <taxon>Eurotiales</taxon>
        <taxon>Aspergillaceae</taxon>
        <taxon>Penicillium</taxon>
    </lineage>
</organism>